<reference evidence="2" key="1">
    <citation type="submission" date="2021-05" db="EMBL/GenBank/DDBJ databases">
        <authorList>
            <person name="Alioto T."/>
            <person name="Alioto T."/>
            <person name="Gomez Garrido J."/>
        </authorList>
    </citation>
    <scope>NUCLEOTIDE SEQUENCE</scope>
</reference>
<protein>
    <submittedName>
        <fullName evidence="2">(northern house mosquito) hypothetical protein</fullName>
    </submittedName>
</protein>
<proteinExistence type="predicted"/>
<feature type="region of interest" description="Disordered" evidence="1">
    <location>
        <begin position="1"/>
        <end position="73"/>
    </location>
</feature>
<feature type="compositionally biased region" description="Low complexity" evidence="1">
    <location>
        <begin position="13"/>
        <end position="26"/>
    </location>
</feature>
<dbReference type="AlphaFoldDB" id="A0A8D8I5A8"/>
<organism evidence="2">
    <name type="scientific">Culex pipiens</name>
    <name type="common">House mosquito</name>
    <dbReference type="NCBI Taxonomy" id="7175"/>
    <lineage>
        <taxon>Eukaryota</taxon>
        <taxon>Metazoa</taxon>
        <taxon>Ecdysozoa</taxon>
        <taxon>Arthropoda</taxon>
        <taxon>Hexapoda</taxon>
        <taxon>Insecta</taxon>
        <taxon>Pterygota</taxon>
        <taxon>Neoptera</taxon>
        <taxon>Endopterygota</taxon>
        <taxon>Diptera</taxon>
        <taxon>Nematocera</taxon>
        <taxon>Culicoidea</taxon>
        <taxon>Culicidae</taxon>
        <taxon>Culicinae</taxon>
        <taxon>Culicini</taxon>
        <taxon>Culex</taxon>
        <taxon>Culex</taxon>
    </lineage>
</organism>
<dbReference type="EMBL" id="HBUE01233325">
    <property type="protein sequence ID" value="CAG6545851.1"/>
    <property type="molecule type" value="Transcribed_RNA"/>
</dbReference>
<evidence type="ECO:0000256" key="1">
    <source>
        <dbReference type="SAM" id="MobiDB-lite"/>
    </source>
</evidence>
<evidence type="ECO:0000313" key="2">
    <source>
        <dbReference type="EMBL" id="CAG6545851.1"/>
    </source>
</evidence>
<sequence length="139" mass="14798">MRQKVPHLGGAGQAHRQAQPGGQAPQVPRLSEAVLPQERPAAAHVPALGEGPVHVRNLPPGLHPGGPPDGARDFARTAAEDQLQGWWDEGGGRGKEAEEEAVGRSNAWVVHQECMHCGSPCDSMKRRPKKGGNTLNKHV</sequence>
<dbReference type="EMBL" id="HBUE01340184">
    <property type="protein sequence ID" value="CAG6598014.1"/>
    <property type="molecule type" value="Transcribed_RNA"/>
</dbReference>
<feature type="region of interest" description="Disordered" evidence="1">
    <location>
        <begin position="85"/>
        <end position="104"/>
    </location>
</feature>
<accession>A0A8D8I5A8</accession>
<name>A0A8D8I5A8_CULPI</name>
<feature type="region of interest" description="Disordered" evidence="1">
    <location>
        <begin position="120"/>
        <end position="139"/>
    </location>
</feature>